<feature type="compositionally biased region" description="Low complexity" evidence="1">
    <location>
        <begin position="1"/>
        <end position="13"/>
    </location>
</feature>
<comment type="caution">
    <text evidence="2">The sequence shown here is derived from an EMBL/GenBank/DDBJ whole genome shotgun (WGS) entry which is preliminary data.</text>
</comment>
<feature type="region of interest" description="Disordered" evidence="1">
    <location>
        <begin position="1"/>
        <end position="25"/>
    </location>
</feature>
<evidence type="ECO:0000256" key="1">
    <source>
        <dbReference type="SAM" id="MobiDB-lite"/>
    </source>
</evidence>
<gene>
    <name evidence="2" type="ORF">D9619_010522</name>
</gene>
<evidence type="ECO:0000313" key="2">
    <source>
        <dbReference type="EMBL" id="KAF5309844.1"/>
    </source>
</evidence>
<protein>
    <submittedName>
        <fullName evidence="2">Uncharacterized protein</fullName>
    </submittedName>
</protein>
<dbReference type="OrthoDB" id="2921803at2759"/>
<organism evidence="2 3">
    <name type="scientific">Psilocybe cf. subviscida</name>
    <dbReference type="NCBI Taxonomy" id="2480587"/>
    <lineage>
        <taxon>Eukaryota</taxon>
        <taxon>Fungi</taxon>
        <taxon>Dikarya</taxon>
        <taxon>Basidiomycota</taxon>
        <taxon>Agaricomycotina</taxon>
        <taxon>Agaricomycetes</taxon>
        <taxon>Agaricomycetidae</taxon>
        <taxon>Agaricales</taxon>
        <taxon>Agaricineae</taxon>
        <taxon>Strophariaceae</taxon>
        <taxon>Psilocybe</taxon>
    </lineage>
</organism>
<accession>A0A8H5AS21</accession>
<proteinExistence type="predicted"/>
<keyword evidence="3" id="KW-1185">Reference proteome</keyword>
<sequence>MSQTTSSDVSSSTKPPAIASTLGSMETVTESPTLIGDWHPTTPASAQKRLILVDLVLRAPTFLINVNASFGWTDRLWRPTRLSATSGFHTAHHLFEKTIIFADNAKQLISLISSHHCTFAAAICELDISLAASGSQRWFTEFSRRLQLVLSKISNFHRLATAGSRNTVIRPLEEDSPAREAMGRPRQLDDFMGLAFSKATHTIRCKVAYNIDTDAPLPSGGLPQPPSLFTCYGAQSKLQCCLLHKALGAPTIPGYHPFLLTETRSFLHRLIVLPSSYTRHIRRYAGGLALSVIHGYEVVRDGTADDALDAAASSSSRAGNDNSVPDAGFNAVGKPQPEVDDMLALTEECVGILSNKVASRLRAQLPGMGWKTDSA</sequence>
<dbReference type="AlphaFoldDB" id="A0A8H5AS21"/>
<dbReference type="Proteomes" id="UP000567179">
    <property type="component" value="Unassembled WGS sequence"/>
</dbReference>
<reference evidence="2 3" key="1">
    <citation type="journal article" date="2020" name="ISME J.">
        <title>Uncovering the hidden diversity of litter-decomposition mechanisms in mushroom-forming fungi.</title>
        <authorList>
            <person name="Floudas D."/>
            <person name="Bentzer J."/>
            <person name="Ahren D."/>
            <person name="Johansson T."/>
            <person name="Persson P."/>
            <person name="Tunlid A."/>
        </authorList>
    </citation>
    <scope>NUCLEOTIDE SEQUENCE [LARGE SCALE GENOMIC DNA]</scope>
    <source>
        <strain evidence="2 3">CBS 101986</strain>
    </source>
</reference>
<evidence type="ECO:0000313" key="3">
    <source>
        <dbReference type="Proteomes" id="UP000567179"/>
    </source>
</evidence>
<name>A0A8H5AS21_9AGAR</name>
<feature type="compositionally biased region" description="Low complexity" evidence="1">
    <location>
        <begin position="312"/>
        <end position="323"/>
    </location>
</feature>
<feature type="region of interest" description="Disordered" evidence="1">
    <location>
        <begin position="312"/>
        <end position="331"/>
    </location>
</feature>
<dbReference type="EMBL" id="JAACJJ010000058">
    <property type="protein sequence ID" value="KAF5309844.1"/>
    <property type="molecule type" value="Genomic_DNA"/>
</dbReference>